<name>A0AAD6VF39_9AGAR</name>
<dbReference type="Proteomes" id="UP001219525">
    <property type="component" value="Unassembled WGS sequence"/>
</dbReference>
<protein>
    <submittedName>
        <fullName evidence="1">Uncharacterized protein</fullName>
    </submittedName>
</protein>
<gene>
    <name evidence="1" type="ORF">GGX14DRAFT_565481</name>
</gene>
<keyword evidence="2" id="KW-1185">Reference proteome</keyword>
<sequence>MSSVDGSIPPFKSLCSGIKSGHITVSNTVLEHPTGYLNLLLSPLLSPSSNMLFALKALLLAGLVAHSALAAPTPFPVNARALLPSDGRPLPARVQPNGNGTTPADEVASANAAIAAAIEPDAMAVAATDKEVQVMQSDGDGALKSERDGAKRPLVDSGGALEDPALNDVLHGRFLGNLLGGLPIVGGLLGGVGL</sequence>
<reference evidence="1" key="1">
    <citation type="submission" date="2023-03" db="EMBL/GenBank/DDBJ databases">
        <title>Massive genome expansion in bonnet fungi (Mycena s.s.) driven by repeated elements and novel gene families across ecological guilds.</title>
        <authorList>
            <consortium name="Lawrence Berkeley National Laboratory"/>
            <person name="Harder C.B."/>
            <person name="Miyauchi S."/>
            <person name="Viragh M."/>
            <person name="Kuo A."/>
            <person name="Thoen E."/>
            <person name="Andreopoulos B."/>
            <person name="Lu D."/>
            <person name="Skrede I."/>
            <person name="Drula E."/>
            <person name="Henrissat B."/>
            <person name="Morin E."/>
            <person name="Kohler A."/>
            <person name="Barry K."/>
            <person name="LaButti K."/>
            <person name="Morin E."/>
            <person name="Salamov A."/>
            <person name="Lipzen A."/>
            <person name="Mereny Z."/>
            <person name="Hegedus B."/>
            <person name="Baldrian P."/>
            <person name="Stursova M."/>
            <person name="Weitz H."/>
            <person name="Taylor A."/>
            <person name="Grigoriev I.V."/>
            <person name="Nagy L.G."/>
            <person name="Martin F."/>
            <person name="Kauserud H."/>
        </authorList>
    </citation>
    <scope>NUCLEOTIDE SEQUENCE</scope>
    <source>
        <strain evidence="1">9144</strain>
    </source>
</reference>
<accession>A0AAD6VF39</accession>
<evidence type="ECO:0000313" key="1">
    <source>
        <dbReference type="EMBL" id="KAJ7210890.1"/>
    </source>
</evidence>
<proteinExistence type="predicted"/>
<organism evidence="1 2">
    <name type="scientific">Mycena pura</name>
    <dbReference type="NCBI Taxonomy" id="153505"/>
    <lineage>
        <taxon>Eukaryota</taxon>
        <taxon>Fungi</taxon>
        <taxon>Dikarya</taxon>
        <taxon>Basidiomycota</taxon>
        <taxon>Agaricomycotina</taxon>
        <taxon>Agaricomycetes</taxon>
        <taxon>Agaricomycetidae</taxon>
        <taxon>Agaricales</taxon>
        <taxon>Marasmiineae</taxon>
        <taxon>Mycenaceae</taxon>
        <taxon>Mycena</taxon>
    </lineage>
</organism>
<dbReference type="EMBL" id="JARJCW010000027">
    <property type="protein sequence ID" value="KAJ7210890.1"/>
    <property type="molecule type" value="Genomic_DNA"/>
</dbReference>
<dbReference type="AlphaFoldDB" id="A0AAD6VF39"/>
<comment type="caution">
    <text evidence="1">The sequence shown here is derived from an EMBL/GenBank/DDBJ whole genome shotgun (WGS) entry which is preliminary data.</text>
</comment>
<evidence type="ECO:0000313" key="2">
    <source>
        <dbReference type="Proteomes" id="UP001219525"/>
    </source>
</evidence>